<evidence type="ECO:0000313" key="2">
    <source>
        <dbReference type="EMBL" id="MCL9684986.1"/>
    </source>
</evidence>
<protein>
    <submittedName>
        <fullName evidence="2">Uncharacterized protein</fullName>
    </submittedName>
</protein>
<keyword evidence="3" id="KW-1185">Reference proteome</keyword>
<evidence type="ECO:0000256" key="1">
    <source>
        <dbReference type="SAM" id="Phobius"/>
    </source>
</evidence>
<dbReference type="AlphaFoldDB" id="A0A9X2D1Y1"/>
<proteinExistence type="predicted"/>
<keyword evidence="1" id="KW-0472">Membrane</keyword>
<organism evidence="2 3">
    <name type="scientific">Legionella maioricensis</name>
    <dbReference type="NCBI Taxonomy" id="2896528"/>
    <lineage>
        <taxon>Bacteria</taxon>
        <taxon>Pseudomonadati</taxon>
        <taxon>Pseudomonadota</taxon>
        <taxon>Gammaproteobacteria</taxon>
        <taxon>Legionellales</taxon>
        <taxon>Legionellaceae</taxon>
        <taxon>Legionella</taxon>
    </lineage>
</organism>
<dbReference type="EMBL" id="JAJKBJ010000017">
    <property type="protein sequence ID" value="MCL9684986.1"/>
    <property type="molecule type" value="Genomic_DNA"/>
</dbReference>
<reference evidence="2" key="1">
    <citation type="submission" date="2021-11" db="EMBL/GenBank/DDBJ databases">
        <title>Legionella maioricencis sp. nov., a new species isolated from hot water samples in Mallorca.</title>
        <authorList>
            <person name="Crespi S."/>
            <person name="Drasar V."/>
            <person name="Salva-Serra F."/>
            <person name="Jaen-Luchoro D."/>
            <person name="Pineiro-Iglesias B."/>
            <person name="Aliaga F."/>
            <person name="Fernandez-Juarez V."/>
            <person name="Coll G."/>
            <person name="Moore E.R.B."/>
            <person name="Bennasar-Figueras A."/>
        </authorList>
    </citation>
    <scope>NUCLEOTIDE SEQUENCE</scope>
    <source>
        <strain evidence="2">HCPI-6</strain>
    </source>
</reference>
<dbReference type="RefSeq" id="WP_250422441.1">
    <property type="nucleotide sequence ID" value="NZ_JAJKBJ010000017.1"/>
</dbReference>
<evidence type="ECO:0000313" key="3">
    <source>
        <dbReference type="Proteomes" id="UP001139721"/>
    </source>
</evidence>
<name>A0A9X2D1Y1_9GAMM</name>
<comment type="caution">
    <text evidence="2">The sequence shown here is derived from an EMBL/GenBank/DDBJ whole genome shotgun (WGS) entry which is preliminary data.</text>
</comment>
<sequence>MANSRKQLIVEITRLEKTLQYQQSQTAKHKKYLMGVIDDYKVIFFAILLPSFFIGWKVGRGKWLGQIVKQLIEVGMLAVVSHSKKQLLSAFR</sequence>
<keyword evidence="1" id="KW-1133">Transmembrane helix</keyword>
<keyword evidence="1" id="KW-0812">Transmembrane</keyword>
<feature type="transmembrane region" description="Helical" evidence="1">
    <location>
        <begin position="42"/>
        <end position="59"/>
    </location>
</feature>
<dbReference type="Proteomes" id="UP001139721">
    <property type="component" value="Unassembled WGS sequence"/>
</dbReference>
<accession>A0A9X2D1Y1</accession>
<gene>
    <name evidence="2" type="ORF">LOX96_12840</name>
</gene>